<reference evidence="2 3" key="1">
    <citation type="journal article" date="2014" name="Int. J. Syst. Evol. Microbiol.">
        <title>Description of Galbitalea soli gen. nov., sp. nov., and Frondihabitans sucicola sp. nov.</title>
        <authorList>
            <person name="Kim S.J."/>
            <person name="Lim J.M."/>
            <person name="Ahn J.H."/>
            <person name="Weon H.Y."/>
            <person name="Hamada M."/>
            <person name="Suzuki K."/>
            <person name="Ahn T.Y."/>
            <person name="Kwon S.W."/>
        </authorList>
    </citation>
    <scope>NUCLEOTIDE SEQUENCE [LARGE SCALE GENOMIC DNA]</scope>
    <source>
        <strain evidence="2 3">NBRC 108727</strain>
    </source>
</reference>
<dbReference type="RefSeq" id="WP_163474073.1">
    <property type="nucleotide sequence ID" value="NZ_JAAGWZ010000003.1"/>
</dbReference>
<proteinExistence type="predicted"/>
<comment type="caution">
    <text evidence="2">The sequence shown here is derived from an EMBL/GenBank/DDBJ whole genome shotgun (WGS) entry which is preliminary data.</text>
</comment>
<feature type="domain" description="Saccharopine dehydrogenase NADP binding" evidence="1">
    <location>
        <begin position="10"/>
        <end position="127"/>
    </location>
</feature>
<dbReference type="PANTHER" id="PTHR43781">
    <property type="entry name" value="SACCHAROPINE DEHYDROGENASE"/>
    <property type="match status" value="1"/>
</dbReference>
<gene>
    <name evidence="2" type="ORF">G3T37_11705</name>
</gene>
<dbReference type="PANTHER" id="PTHR43781:SF1">
    <property type="entry name" value="SACCHAROPINE DEHYDROGENASE"/>
    <property type="match status" value="1"/>
</dbReference>
<dbReference type="InterPro" id="IPR036291">
    <property type="entry name" value="NAD(P)-bd_dom_sf"/>
</dbReference>
<protein>
    <submittedName>
        <fullName evidence="2">NAD(P)H-binding protein</fullName>
    </submittedName>
</protein>
<name>A0A7C9TR88_9MICO</name>
<keyword evidence="3" id="KW-1185">Reference proteome</keyword>
<dbReference type="SUPFAM" id="SSF51735">
    <property type="entry name" value="NAD(P)-binding Rossmann-fold domains"/>
    <property type="match status" value="1"/>
</dbReference>
<evidence type="ECO:0000313" key="2">
    <source>
        <dbReference type="EMBL" id="NEM92017.1"/>
    </source>
</evidence>
<accession>A0A7C9TR88</accession>
<organism evidence="2 3">
    <name type="scientific">Galbitalea soli</name>
    <dbReference type="NCBI Taxonomy" id="1268042"/>
    <lineage>
        <taxon>Bacteria</taxon>
        <taxon>Bacillati</taxon>
        <taxon>Actinomycetota</taxon>
        <taxon>Actinomycetes</taxon>
        <taxon>Micrococcales</taxon>
        <taxon>Microbacteriaceae</taxon>
        <taxon>Galbitalea</taxon>
    </lineage>
</organism>
<dbReference type="Pfam" id="PF03435">
    <property type="entry name" value="Sacchrp_dh_NADP"/>
    <property type="match status" value="1"/>
</dbReference>
<dbReference type="Proteomes" id="UP000479756">
    <property type="component" value="Unassembled WGS sequence"/>
</dbReference>
<dbReference type="AlphaFoldDB" id="A0A7C9TR88"/>
<dbReference type="Gene3D" id="3.40.50.720">
    <property type="entry name" value="NAD(P)-binding Rossmann-like Domain"/>
    <property type="match status" value="1"/>
</dbReference>
<dbReference type="InterPro" id="IPR005097">
    <property type="entry name" value="Sacchrp_dh_NADP-bd"/>
</dbReference>
<evidence type="ECO:0000259" key="1">
    <source>
        <dbReference type="Pfam" id="PF03435"/>
    </source>
</evidence>
<evidence type="ECO:0000313" key="3">
    <source>
        <dbReference type="Proteomes" id="UP000479756"/>
    </source>
</evidence>
<sequence length="363" mass="37535">MNTYKPIVALVGATGQTARLILEHGRADFDFRLIARNPEKLRALATATGATSGWISVSALDTGTVARAVQGSAIVINAAGGFSTSAVSVARAAMRVGASYIDISNEFSAVSAVLELAGEAEAAHVALVPASGYGTVASEGLVAWLAQGEQIRTAEVALMPDNEGTTVGTRETVFDSIASGGARVVGGQFQRHALGRGSRRLRIPDTGSTTLLPVPLGDLASIPAGYGAEEVTASFGVDAPPFAVRAFLPALSLALRSSLVRSLLSSRRPPASAQDALEARSYLSRAWARVGLRGGETREGWMTAGEGYRFTADAVLEVARHIAGGRALPGSMTAIRRFGPQFLHSLPGVKLSITTGSPARAQG</sequence>
<dbReference type="EMBL" id="JAAGWZ010000003">
    <property type="protein sequence ID" value="NEM92017.1"/>
    <property type="molecule type" value="Genomic_DNA"/>
</dbReference>